<name>A0A2H1L683_9MICO</name>
<dbReference type="AlphaFoldDB" id="A0A2H1L683"/>
<organism evidence="6 7">
    <name type="scientific">Brevibacterium jeotgali</name>
    <dbReference type="NCBI Taxonomy" id="1262550"/>
    <lineage>
        <taxon>Bacteria</taxon>
        <taxon>Bacillati</taxon>
        <taxon>Actinomycetota</taxon>
        <taxon>Actinomycetes</taxon>
        <taxon>Micrococcales</taxon>
        <taxon>Brevibacteriaceae</taxon>
        <taxon>Brevibacterium</taxon>
    </lineage>
</organism>
<dbReference type="EMBL" id="FXZM01000008">
    <property type="protein sequence ID" value="SMY12265.1"/>
    <property type="molecule type" value="Genomic_DNA"/>
</dbReference>
<keyword evidence="7" id="KW-1185">Reference proteome</keyword>
<dbReference type="InterPro" id="IPR050950">
    <property type="entry name" value="HTH-type_LysR_regulators"/>
</dbReference>
<gene>
    <name evidence="6" type="ORF">BJEO58_01859</name>
</gene>
<evidence type="ECO:0000256" key="2">
    <source>
        <dbReference type="ARBA" id="ARBA00023015"/>
    </source>
</evidence>
<dbReference type="GO" id="GO:0003700">
    <property type="term" value="F:DNA-binding transcription factor activity"/>
    <property type="evidence" value="ECO:0007669"/>
    <property type="project" value="InterPro"/>
</dbReference>
<protein>
    <submittedName>
        <fullName evidence="6">DNA-binding transcriptional regulator, LysR family</fullName>
    </submittedName>
</protein>
<dbReference type="Proteomes" id="UP000234462">
    <property type="component" value="Unassembled WGS sequence"/>
</dbReference>
<dbReference type="GO" id="GO:0003677">
    <property type="term" value="F:DNA binding"/>
    <property type="evidence" value="ECO:0007669"/>
    <property type="project" value="UniProtKB-KW"/>
</dbReference>
<dbReference type="Gene3D" id="1.10.10.10">
    <property type="entry name" value="Winged helix-like DNA-binding domain superfamily/Winged helix DNA-binding domain"/>
    <property type="match status" value="1"/>
</dbReference>
<evidence type="ECO:0000256" key="4">
    <source>
        <dbReference type="ARBA" id="ARBA00023163"/>
    </source>
</evidence>
<dbReference type="InterPro" id="IPR036390">
    <property type="entry name" value="WH_DNA-bd_sf"/>
</dbReference>
<keyword evidence="2" id="KW-0805">Transcription regulation</keyword>
<dbReference type="SUPFAM" id="SSF53850">
    <property type="entry name" value="Periplasmic binding protein-like II"/>
    <property type="match status" value="1"/>
</dbReference>
<proteinExistence type="inferred from homology"/>
<feature type="domain" description="HTH lysR-type" evidence="5">
    <location>
        <begin position="1"/>
        <end position="62"/>
    </location>
</feature>
<accession>A0A2H1L683</accession>
<dbReference type="SUPFAM" id="SSF46785">
    <property type="entry name" value="Winged helix' DNA-binding domain"/>
    <property type="match status" value="1"/>
</dbReference>
<reference evidence="7" key="1">
    <citation type="submission" date="2017-03" db="EMBL/GenBank/DDBJ databases">
        <authorList>
            <person name="Monnet C."/>
        </authorList>
    </citation>
    <scope>NUCLEOTIDE SEQUENCE [LARGE SCALE GENOMIC DNA]</scope>
    <source>
        <strain evidence="7">SJ5-8</strain>
    </source>
</reference>
<dbReference type="InterPro" id="IPR005119">
    <property type="entry name" value="LysR_subst-bd"/>
</dbReference>
<dbReference type="RefSeq" id="WP_180951895.1">
    <property type="nucleotide sequence ID" value="NZ_FXZM01000008.1"/>
</dbReference>
<dbReference type="PANTHER" id="PTHR30419">
    <property type="entry name" value="HTH-TYPE TRANSCRIPTIONAL REGULATOR YBHD"/>
    <property type="match status" value="1"/>
</dbReference>
<evidence type="ECO:0000313" key="6">
    <source>
        <dbReference type="EMBL" id="SMY12265.1"/>
    </source>
</evidence>
<dbReference type="Gene3D" id="3.40.190.290">
    <property type="match status" value="1"/>
</dbReference>
<dbReference type="InterPro" id="IPR000847">
    <property type="entry name" value="LysR_HTH_N"/>
</dbReference>
<dbReference type="Pfam" id="PF03466">
    <property type="entry name" value="LysR_substrate"/>
    <property type="match status" value="1"/>
</dbReference>
<dbReference type="InterPro" id="IPR036388">
    <property type="entry name" value="WH-like_DNA-bd_sf"/>
</dbReference>
<dbReference type="Pfam" id="PF00126">
    <property type="entry name" value="HTH_1"/>
    <property type="match status" value="1"/>
</dbReference>
<evidence type="ECO:0000256" key="3">
    <source>
        <dbReference type="ARBA" id="ARBA00023125"/>
    </source>
</evidence>
<sequence length="298" mass="32303">MSTTLLPVELQYFRVTAAAGSVNEAARRLRVASSAVSRQIVKLERSLGVPLFIRHGRGVELTTQGFRLLASVRRSEVEGKRLLADLAQEENDVRRIRVACSDGFAGPLIAQVIVAFARVHPEARVEVVSCSSEQAVRLVRDAHVDIGACFVTGLPDGVRVEYTEQLPMVAVMAHDHVLADRRDLSLAEALEHPYGLLSGQSSQRDLLSDAAAKRGLRLDPVVEADRSSILLDFVRAGGGLIFRSMLGGGVVDDPSLTAVPFAEPELLQRSAQIHSPLPGDLDAAQSEFLDLLISGMRW</sequence>
<keyword evidence="3 6" id="KW-0238">DNA-binding</keyword>
<dbReference type="GO" id="GO:0005829">
    <property type="term" value="C:cytosol"/>
    <property type="evidence" value="ECO:0007669"/>
    <property type="project" value="TreeGrafter"/>
</dbReference>
<dbReference type="PANTHER" id="PTHR30419:SF8">
    <property type="entry name" value="NITROGEN ASSIMILATION TRANSCRIPTIONAL ACTIVATOR-RELATED"/>
    <property type="match status" value="1"/>
</dbReference>
<evidence type="ECO:0000256" key="1">
    <source>
        <dbReference type="ARBA" id="ARBA00009437"/>
    </source>
</evidence>
<keyword evidence="4" id="KW-0804">Transcription</keyword>
<evidence type="ECO:0000259" key="5">
    <source>
        <dbReference type="PROSITE" id="PS50931"/>
    </source>
</evidence>
<comment type="similarity">
    <text evidence="1">Belongs to the LysR transcriptional regulatory family.</text>
</comment>
<evidence type="ECO:0000313" key="7">
    <source>
        <dbReference type="Proteomes" id="UP000234462"/>
    </source>
</evidence>
<dbReference type="PROSITE" id="PS50931">
    <property type="entry name" value="HTH_LYSR"/>
    <property type="match status" value="1"/>
</dbReference>
<dbReference type="PRINTS" id="PR00039">
    <property type="entry name" value="HTHLYSR"/>
</dbReference>